<protein>
    <recommendedName>
        <fullName evidence="3">Amidinotransferase</fullName>
    </recommendedName>
</protein>
<dbReference type="SUPFAM" id="SSF55909">
    <property type="entry name" value="Pentein"/>
    <property type="match status" value="1"/>
</dbReference>
<organism evidence="1 2">
    <name type="scientific">Lujinxingia litoralis</name>
    <dbReference type="NCBI Taxonomy" id="2211119"/>
    <lineage>
        <taxon>Bacteria</taxon>
        <taxon>Deltaproteobacteria</taxon>
        <taxon>Bradymonadales</taxon>
        <taxon>Lujinxingiaceae</taxon>
        <taxon>Lujinxingia</taxon>
    </lineage>
</organism>
<dbReference type="Gene3D" id="3.75.10.10">
    <property type="entry name" value="L-arginine/glycine Amidinotransferase, Chain A"/>
    <property type="match status" value="1"/>
</dbReference>
<reference evidence="1 2" key="1">
    <citation type="submission" date="2018-05" db="EMBL/GenBank/DDBJ databases">
        <title>Lujinxingia marina gen. nov. sp. nov., a new facultative anaerobic member of the class Deltaproteobacteria, and proposal of Lujinxingaceae fam. nov.</title>
        <authorList>
            <person name="Li C.-M."/>
        </authorList>
    </citation>
    <scope>NUCLEOTIDE SEQUENCE [LARGE SCALE GENOMIC DNA]</scope>
    <source>
        <strain evidence="1 2">B210</strain>
    </source>
</reference>
<dbReference type="OrthoDB" id="9814070at2"/>
<evidence type="ECO:0008006" key="3">
    <source>
        <dbReference type="Google" id="ProtNLM"/>
    </source>
</evidence>
<accession>A0A328CDW3</accession>
<dbReference type="Proteomes" id="UP000249169">
    <property type="component" value="Unassembled WGS sequence"/>
</dbReference>
<proteinExistence type="predicted"/>
<keyword evidence="2" id="KW-1185">Reference proteome</keyword>
<evidence type="ECO:0000313" key="2">
    <source>
        <dbReference type="Proteomes" id="UP000249169"/>
    </source>
</evidence>
<dbReference type="AlphaFoldDB" id="A0A328CDW3"/>
<comment type="caution">
    <text evidence="1">The sequence shown here is derived from an EMBL/GenBank/DDBJ whole genome shotgun (WGS) entry which is preliminary data.</text>
</comment>
<dbReference type="Pfam" id="PF19420">
    <property type="entry name" value="DDAH_eukar"/>
    <property type="match status" value="1"/>
</dbReference>
<name>A0A328CDW3_9DELT</name>
<dbReference type="EMBL" id="QHKO01000001">
    <property type="protein sequence ID" value="RAL25239.1"/>
    <property type="molecule type" value="Genomic_DNA"/>
</dbReference>
<gene>
    <name evidence="1" type="ORF">DL240_03240</name>
</gene>
<dbReference type="RefSeq" id="WP_111728411.1">
    <property type="nucleotide sequence ID" value="NZ_QHKO01000001.1"/>
</dbReference>
<evidence type="ECO:0000313" key="1">
    <source>
        <dbReference type="EMBL" id="RAL25239.1"/>
    </source>
</evidence>
<sequence length="321" mass="36675">MKPAVLMAHPRHFAIKGGANPHTRNRDKTLKEVDPTVALEQWNTYVDQLLECGLDVYVIDATPELTGMVFTANAGFIYGLRERKHSPQKTFFPSHFMVEHRMGESERFADFMTNFGFQVGDIPDQWRWEGEADAFPVLRDEDEVWIFTHNFRSDTEVGDWLESGLLNRDVLSLKLSDERYYHGDTAICDLGDHVLVYLDALEPVSQERIKEALGDRLVEIEEKDARAFLGNSFYVEVEERRLLFVPAGVRKKTQKDIAKLGVEVIEIDVSEFFGKGGGGPKCMVFNLGLCDPAEAGLTEEQSAFRHARHIKSLRRRRGRIR</sequence>